<protein>
    <submittedName>
        <fullName evidence="2">Phytoene/squalene synthetase</fullName>
    </submittedName>
</protein>
<dbReference type="SFLD" id="SFLDG01212">
    <property type="entry name" value="Phytoene_synthase_like"/>
    <property type="match status" value="1"/>
</dbReference>
<dbReference type="InterPro" id="IPR044843">
    <property type="entry name" value="Trans_IPPS_bact-type"/>
</dbReference>
<dbReference type="OrthoDB" id="9787280at2"/>
<dbReference type="STRING" id="1678841.TBC1_11793"/>
<sequence length="278" mass="32769">MKELFDMISKKSSKLTTVTYSTSFSLGIRFFSRRFHDPIYAIYGFVRFADEIVDSFHGYDKARLLERFRTDTYLAIEEKISLNPILNNFQWVVNKYGIEKELIDLFLDSMEMDLKDISYDQEKFEKYILGSAEVVGLMCLRVFCEGDDEKYKKLKPPAMRLGSAFQKINFLRDLHADFEGLGRSYFPGIDLSKFDDETKQKIEDDIALDFADGLEGIRMLPRGARFGVYMAYVYFHKLFLKIKRTRSSRIMKERIRIPNRTKYKLLVTSYLKHQLNLL</sequence>
<dbReference type="GO" id="GO:0016117">
    <property type="term" value="P:carotenoid biosynthetic process"/>
    <property type="evidence" value="ECO:0007669"/>
    <property type="project" value="UniProtKB-ARBA"/>
</dbReference>
<dbReference type="PANTHER" id="PTHR31480">
    <property type="entry name" value="BIFUNCTIONAL LYCOPENE CYCLASE/PHYTOENE SYNTHASE"/>
    <property type="match status" value="1"/>
</dbReference>
<dbReference type="InterPro" id="IPR019845">
    <property type="entry name" value="Squalene/phytoene_synthase_CS"/>
</dbReference>
<dbReference type="AlphaFoldDB" id="A0A0S7BPQ7"/>
<dbReference type="SUPFAM" id="SSF48576">
    <property type="entry name" value="Terpenoid synthases"/>
    <property type="match status" value="1"/>
</dbReference>
<organism evidence="2">
    <name type="scientific">Lentimicrobium saccharophilum</name>
    <dbReference type="NCBI Taxonomy" id="1678841"/>
    <lineage>
        <taxon>Bacteria</taxon>
        <taxon>Pseudomonadati</taxon>
        <taxon>Bacteroidota</taxon>
        <taxon>Bacteroidia</taxon>
        <taxon>Bacteroidales</taxon>
        <taxon>Lentimicrobiaceae</taxon>
        <taxon>Lentimicrobium</taxon>
    </lineage>
</organism>
<dbReference type="EMBL" id="DF968182">
    <property type="protein sequence ID" value="GAP42661.1"/>
    <property type="molecule type" value="Genomic_DNA"/>
</dbReference>
<dbReference type="CDD" id="cd00683">
    <property type="entry name" value="Trans_IPPS_HH"/>
    <property type="match status" value="1"/>
</dbReference>
<accession>A0A0S7BPQ7</accession>
<dbReference type="InterPro" id="IPR008949">
    <property type="entry name" value="Isoprenoid_synthase_dom_sf"/>
</dbReference>
<keyword evidence="1" id="KW-0808">Transferase</keyword>
<name>A0A0S7BPQ7_9BACT</name>
<dbReference type="InterPro" id="IPR033904">
    <property type="entry name" value="Trans_IPPS_HH"/>
</dbReference>
<dbReference type="InterPro" id="IPR002060">
    <property type="entry name" value="Squ/phyt_synthse"/>
</dbReference>
<dbReference type="PROSITE" id="PS01045">
    <property type="entry name" value="SQUALEN_PHYTOEN_SYN_2"/>
    <property type="match status" value="1"/>
</dbReference>
<dbReference type="SFLD" id="SFLDS00005">
    <property type="entry name" value="Isoprenoid_Synthase_Type_I"/>
    <property type="match status" value="1"/>
</dbReference>
<dbReference type="PATRIC" id="fig|1678841.3.peg.898"/>
<evidence type="ECO:0000313" key="3">
    <source>
        <dbReference type="Proteomes" id="UP000053091"/>
    </source>
</evidence>
<dbReference type="Pfam" id="PF00494">
    <property type="entry name" value="SQS_PSY"/>
    <property type="match status" value="1"/>
</dbReference>
<keyword evidence="3" id="KW-1185">Reference proteome</keyword>
<dbReference type="SFLD" id="SFLDG01018">
    <property type="entry name" value="Squalene/Phytoene_Synthase_Lik"/>
    <property type="match status" value="1"/>
</dbReference>
<gene>
    <name evidence="2" type="ORF">TBC1_11793</name>
</gene>
<dbReference type="Gene3D" id="1.10.600.10">
    <property type="entry name" value="Farnesyl Diphosphate Synthase"/>
    <property type="match status" value="1"/>
</dbReference>
<dbReference type="RefSeq" id="WP_062038807.1">
    <property type="nucleotide sequence ID" value="NZ_DF968182.1"/>
</dbReference>
<reference evidence="2" key="1">
    <citation type="journal article" date="2015" name="Genome Announc.">
        <title>Draft Genome Sequence of Bacteroidales Strain TBC1, a Novel Isolate from a Methanogenic Wastewater Treatment System.</title>
        <authorList>
            <person name="Tourlousse D.M."/>
            <person name="Matsuura N."/>
            <person name="Sun L."/>
            <person name="Toyonaga M."/>
            <person name="Kuroda K."/>
            <person name="Ohashi A."/>
            <person name="Cruz R."/>
            <person name="Yamaguchi T."/>
            <person name="Sekiguchi Y."/>
        </authorList>
    </citation>
    <scope>NUCLEOTIDE SEQUENCE [LARGE SCALE GENOMIC DNA]</scope>
    <source>
        <strain evidence="2">TBC1</strain>
    </source>
</reference>
<evidence type="ECO:0000256" key="1">
    <source>
        <dbReference type="ARBA" id="ARBA00022679"/>
    </source>
</evidence>
<dbReference type="GO" id="GO:0051996">
    <property type="term" value="F:squalene synthase [NAD(P)H] activity"/>
    <property type="evidence" value="ECO:0007669"/>
    <property type="project" value="InterPro"/>
</dbReference>
<evidence type="ECO:0000313" key="2">
    <source>
        <dbReference type="EMBL" id="GAP42661.1"/>
    </source>
</evidence>
<dbReference type="Proteomes" id="UP000053091">
    <property type="component" value="Unassembled WGS sequence"/>
</dbReference>
<proteinExistence type="predicted"/>
<dbReference type="GO" id="GO:0004311">
    <property type="term" value="F:geranylgeranyl diphosphate synthase activity"/>
    <property type="evidence" value="ECO:0007669"/>
    <property type="project" value="InterPro"/>
</dbReference>